<comment type="caution">
    <text evidence="3">The sequence shown here is derived from an EMBL/GenBank/DDBJ whole genome shotgun (WGS) entry which is preliminary data.</text>
</comment>
<sequence length="402" mass="43754">MRVALTVALEIGLWWAAIVKLQHLRRSPGDRPLRAVTGLCFCLALGPLAAMPGLNEVIEEAVPGLSRLLLNLFTVTATYCLMAFYGYSVGGEHTSGQLRRWLAGLIGAQTVMALAWVLAPPPIRIAPAALESLDDRHSVIFTVTALGYMGFGLSHAFRWSVRYARAAHRVRLRTSLRIVSVALACLLTACLSKVGVALTLGLAGDLRPDEEVIAAVSLVYPVLVLLGTALIVTGFCYPAVASWPARVRQARERRGLYRRLGPLWFRMRAAFPHLVLPGGWLPWTDRAYFRRVIEIRDTIVQLGPYYDPELAARVRSAEFGDSSATAEDTREIRVRAVLTVDALRRKQAGQPVESPYVMPALGGDDLDSDARWLAGLAAAVEDAEAQSAAEPVSSSTSSIRST</sequence>
<evidence type="ECO:0000313" key="3">
    <source>
        <dbReference type="EMBL" id="MCD5310241.1"/>
    </source>
</evidence>
<keyword evidence="1" id="KW-0812">Transmembrane</keyword>
<dbReference type="InterPro" id="IPR050039">
    <property type="entry name" value="MAB_1171c-like"/>
</dbReference>
<evidence type="ECO:0000256" key="1">
    <source>
        <dbReference type="SAM" id="Phobius"/>
    </source>
</evidence>
<feature type="transmembrane region" description="Helical" evidence="1">
    <location>
        <begin position="70"/>
        <end position="89"/>
    </location>
</feature>
<dbReference type="Proteomes" id="UP001138997">
    <property type="component" value="Unassembled WGS sequence"/>
</dbReference>
<proteinExistence type="predicted"/>
<feature type="transmembrane region" description="Helical" evidence="1">
    <location>
        <begin position="139"/>
        <end position="157"/>
    </location>
</feature>
<organism evidence="3 4">
    <name type="scientific">Kineosporia babensis</name>
    <dbReference type="NCBI Taxonomy" id="499548"/>
    <lineage>
        <taxon>Bacteria</taxon>
        <taxon>Bacillati</taxon>
        <taxon>Actinomycetota</taxon>
        <taxon>Actinomycetes</taxon>
        <taxon>Kineosporiales</taxon>
        <taxon>Kineosporiaceae</taxon>
        <taxon>Kineosporia</taxon>
    </lineage>
</organism>
<feature type="transmembrane region" description="Helical" evidence="1">
    <location>
        <begin position="178"/>
        <end position="198"/>
    </location>
</feature>
<feature type="transmembrane region" description="Helical" evidence="1">
    <location>
        <begin position="101"/>
        <end position="119"/>
    </location>
</feature>
<keyword evidence="1" id="KW-1133">Transmembrane helix</keyword>
<feature type="transmembrane region" description="Helical" evidence="1">
    <location>
        <begin position="33"/>
        <end position="50"/>
    </location>
</feature>
<name>A0A9X1SSF9_9ACTN</name>
<dbReference type="InterPro" id="IPR046675">
    <property type="entry name" value="DUF6545"/>
</dbReference>
<dbReference type="EMBL" id="JAJOMB010000002">
    <property type="protein sequence ID" value="MCD5310241.1"/>
    <property type="molecule type" value="Genomic_DNA"/>
</dbReference>
<reference evidence="3" key="1">
    <citation type="submission" date="2021-11" db="EMBL/GenBank/DDBJ databases">
        <title>Streptomyces corallinus and Kineosporia corallina sp. nov., two new coral-derived marine actinobacteria.</title>
        <authorList>
            <person name="Buangrab K."/>
            <person name="Sutthacheep M."/>
            <person name="Yeemin T."/>
            <person name="Harunari E."/>
            <person name="Igarashi Y."/>
            <person name="Sripreechasak P."/>
            <person name="Kanchanasin P."/>
            <person name="Tanasupawat S."/>
            <person name="Phongsopitanun W."/>
        </authorList>
    </citation>
    <scope>NUCLEOTIDE SEQUENCE</scope>
    <source>
        <strain evidence="3">JCM 31032</strain>
    </source>
</reference>
<dbReference type="AlphaFoldDB" id="A0A9X1SSF9"/>
<feature type="transmembrane region" description="Helical" evidence="1">
    <location>
        <begin position="218"/>
        <end position="243"/>
    </location>
</feature>
<evidence type="ECO:0000259" key="2">
    <source>
        <dbReference type="Pfam" id="PF20182"/>
    </source>
</evidence>
<evidence type="ECO:0000313" key="4">
    <source>
        <dbReference type="Proteomes" id="UP001138997"/>
    </source>
</evidence>
<protein>
    <recommendedName>
        <fullName evidence="2">DUF6545 domain-containing protein</fullName>
    </recommendedName>
</protein>
<gene>
    <name evidence="3" type="ORF">LR394_04985</name>
</gene>
<dbReference type="NCBIfam" id="NF042915">
    <property type="entry name" value="MAB_1171c_fam"/>
    <property type="match status" value="1"/>
</dbReference>
<dbReference type="RefSeq" id="WP_231439167.1">
    <property type="nucleotide sequence ID" value="NZ_JAJOMB010000002.1"/>
</dbReference>
<keyword evidence="4" id="KW-1185">Reference proteome</keyword>
<accession>A0A9X1SSF9</accession>
<feature type="domain" description="DUF6545" evidence="2">
    <location>
        <begin position="254"/>
        <end position="379"/>
    </location>
</feature>
<dbReference type="Pfam" id="PF20182">
    <property type="entry name" value="DUF6545"/>
    <property type="match status" value="1"/>
</dbReference>
<keyword evidence="1" id="KW-0472">Membrane</keyword>